<proteinExistence type="inferred from homology"/>
<dbReference type="GO" id="GO:0043022">
    <property type="term" value="F:ribosome binding"/>
    <property type="evidence" value="ECO:0007669"/>
    <property type="project" value="TreeGrafter"/>
</dbReference>
<evidence type="ECO:0000259" key="2">
    <source>
        <dbReference type="PROSITE" id="PS00745"/>
    </source>
</evidence>
<dbReference type="PANTHER" id="PTHR47814:SF1">
    <property type="entry name" value="PEPTIDYL-TRNA HYDROLASE ARFB"/>
    <property type="match status" value="1"/>
</dbReference>
<dbReference type="AlphaFoldDB" id="A0A0T5VMJ0"/>
<evidence type="ECO:0000256" key="1">
    <source>
        <dbReference type="ARBA" id="ARBA00010835"/>
    </source>
</evidence>
<dbReference type="STRING" id="687842.ASU31_17970"/>
<dbReference type="Gene3D" id="3.30.160.20">
    <property type="match status" value="1"/>
</dbReference>
<organism evidence="3 4">
    <name type="scientific">Pedobacter ginsenosidimutans</name>
    <dbReference type="NCBI Taxonomy" id="687842"/>
    <lineage>
        <taxon>Bacteria</taxon>
        <taxon>Pseudomonadati</taxon>
        <taxon>Bacteroidota</taxon>
        <taxon>Sphingobacteriia</taxon>
        <taxon>Sphingobacteriales</taxon>
        <taxon>Sphingobacteriaceae</taxon>
        <taxon>Pedobacter</taxon>
    </lineage>
</organism>
<feature type="domain" description="Prokaryotic-type class I peptide chain release factors" evidence="2">
    <location>
        <begin position="18"/>
        <end position="34"/>
    </location>
</feature>
<keyword evidence="4" id="KW-1185">Reference proteome</keyword>
<dbReference type="InterPro" id="IPR000352">
    <property type="entry name" value="Pep_chain_release_fac_I"/>
</dbReference>
<dbReference type="PANTHER" id="PTHR47814">
    <property type="entry name" value="PEPTIDYL-TRNA HYDROLASE ARFB"/>
    <property type="match status" value="1"/>
</dbReference>
<dbReference type="GO" id="GO:0003747">
    <property type="term" value="F:translation release factor activity"/>
    <property type="evidence" value="ECO:0007669"/>
    <property type="project" value="InterPro"/>
</dbReference>
<dbReference type="Pfam" id="PF00472">
    <property type="entry name" value="RF-1"/>
    <property type="match status" value="1"/>
</dbReference>
<dbReference type="PROSITE" id="PS00745">
    <property type="entry name" value="RF_PROK_I"/>
    <property type="match status" value="1"/>
</dbReference>
<comment type="similarity">
    <text evidence="1">Belongs to the prokaryotic/mitochondrial release factor family.</text>
</comment>
<evidence type="ECO:0000313" key="3">
    <source>
        <dbReference type="EMBL" id="KRT14788.1"/>
    </source>
</evidence>
<evidence type="ECO:0000313" key="4">
    <source>
        <dbReference type="Proteomes" id="UP000051950"/>
    </source>
</evidence>
<reference evidence="3 4" key="1">
    <citation type="submission" date="2015-11" db="EMBL/GenBank/DDBJ databases">
        <title>Sequence of Pedobacter ginsenosidimutans.</title>
        <authorList>
            <person name="Carson E."/>
            <person name="Keyser V."/>
            <person name="Newman J."/>
            <person name="Miller J."/>
        </authorList>
    </citation>
    <scope>NUCLEOTIDE SEQUENCE [LARGE SCALE GENOMIC DNA]</scope>
    <source>
        <strain evidence="3 4">KACC 14530</strain>
    </source>
</reference>
<dbReference type="GO" id="GO:0004045">
    <property type="term" value="F:peptidyl-tRNA hydrolase activity"/>
    <property type="evidence" value="ECO:0007669"/>
    <property type="project" value="TreeGrafter"/>
</dbReference>
<dbReference type="RefSeq" id="WP_057933652.1">
    <property type="nucleotide sequence ID" value="NZ_LMZQ01000014.1"/>
</dbReference>
<dbReference type="InterPro" id="IPR045853">
    <property type="entry name" value="Pep_chain_release_fac_I_sf"/>
</dbReference>
<dbReference type="GO" id="GO:0072344">
    <property type="term" value="P:rescue of stalled ribosome"/>
    <property type="evidence" value="ECO:0007669"/>
    <property type="project" value="TreeGrafter"/>
</dbReference>
<name>A0A0T5VMJ0_9SPHI</name>
<comment type="caution">
    <text evidence="3">The sequence shown here is derived from an EMBL/GenBank/DDBJ whole genome shotgun (WGS) entry which is preliminary data.</text>
</comment>
<gene>
    <name evidence="3" type="ORF">ASU31_17970</name>
</gene>
<dbReference type="Proteomes" id="UP000051950">
    <property type="component" value="Unassembled WGS sequence"/>
</dbReference>
<dbReference type="EMBL" id="LMZQ01000014">
    <property type="protein sequence ID" value="KRT14788.1"/>
    <property type="molecule type" value="Genomic_DNA"/>
</dbReference>
<accession>A0A0T5VMJ0</accession>
<dbReference type="NCBIfam" id="NF006718">
    <property type="entry name" value="PRK09256.1"/>
    <property type="match status" value="1"/>
</dbReference>
<sequence>MLPTRDEILRSVTFKTSRSGGKGGQNVNKVSSKVELIFSIDTFEHFSYEEKVLLKEKLQNRLDSEGLLHIVSQEDRSQLLNKEKTVAKLIELLKRSLQVQKKRKATKIPKAVIQKRLKNKAVNADKKESRKRPSID</sequence>
<dbReference type="SUPFAM" id="SSF75620">
    <property type="entry name" value="Release factor"/>
    <property type="match status" value="1"/>
</dbReference>
<protein>
    <submittedName>
        <fullName evidence="3">Peptide chain release factor 1</fullName>
    </submittedName>
</protein>
<dbReference type="OrthoDB" id="9815709at2"/>